<sequence length="199" mass="21510">MDLLVPSVLGFKYYLAILNDCSYHLWTFPLRHKSDTFSTIAHFSPLLPPNLAPPSKVCNVTMVGSSTILSLVLSSSHMVLLSVSCVHTRRKKMAKPSVFCAPSTTSSDPSSSKPISLLPLGWTLSTLPPTFSTAIPQKLYSFPPPTTPSMDARPLILISMFLAVGSIPTHLPLLPTNSLLAPSYVSFSATLSIKKVINV</sequence>
<organism evidence="1 2">
    <name type="scientific">Zizania palustris</name>
    <name type="common">Northern wild rice</name>
    <dbReference type="NCBI Taxonomy" id="103762"/>
    <lineage>
        <taxon>Eukaryota</taxon>
        <taxon>Viridiplantae</taxon>
        <taxon>Streptophyta</taxon>
        <taxon>Embryophyta</taxon>
        <taxon>Tracheophyta</taxon>
        <taxon>Spermatophyta</taxon>
        <taxon>Magnoliopsida</taxon>
        <taxon>Liliopsida</taxon>
        <taxon>Poales</taxon>
        <taxon>Poaceae</taxon>
        <taxon>BOP clade</taxon>
        <taxon>Oryzoideae</taxon>
        <taxon>Oryzeae</taxon>
        <taxon>Zizaniinae</taxon>
        <taxon>Zizania</taxon>
    </lineage>
</organism>
<protein>
    <submittedName>
        <fullName evidence="1">Uncharacterized protein</fullName>
    </submittedName>
</protein>
<reference evidence="1" key="1">
    <citation type="journal article" date="2021" name="bioRxiv">
        <title>Whole Genome Assembly and Annotation of Northern Wild Rice, Zizania palustris L., Supports a Whole Genome Duplication in the Zizania Genus.</title>
        <authorList>
            <person name="Haas M."/>
            <person name="Kono T."/>
            <person name="Macchietto M."/>
            <person name="Millas R."/>
            <person name="McGilp L."/>
            <person name="Shao M."/>
            <person name="Duquette J."/>
            <person name="Hirsch C.N."/>
            <person name="Kimball J."/>
        </authorList>
    </citation>
    <scope>NUCLEOTIDE SEQUENCE</scope>
    <source>
        <tissue evidence="1">Fresh leaf tissue</tissue>
    </source>
</reference>
<name>A0A8J5WD14_ZIZPA</name>
<evidence type="ECO:0000313" key="1">
    <source>
        <dbReference type="EMBL" id="KAG8088036.1"/>
    </source>
</evidence>
<accession>A0A8J5WD14</accession>
<proteinExistence type="predicted"/>
<comment type="caution">
    <text evidence="1">The sequence shown here is derived from an EMBL/GenBank/DDBJ whole genome shotgun (WGS) entry which is preliminary data.</text>
</comment>
<dbReference type="Proteomes" id="UP000729402">
    <property type="component" value="Unassembled WGS sequence"/>
</dbReference>
<dbReference type="AlphaFoldDB" id="A0A8J5WD14"/>
<dbReference type="EMBL" id="JAAALK010000082">
    <property type="protein sequence ID" value="KAG8088036.1"/>
    <property type="molecule type" value="Genomic_DNA"/>
</dbReference>
<evidence type="ECO:0000313" key="2">
    <source>
        <dbReference type="Proteomes" id="UP000729402"/>
    </source>
</evidence>
<reference evidence="1" key="2">
    <citation type="submission" date="2021-02" db="EMBL/GenBank/DDBJ databases">
        <authorList>
            <person name="Kimball J.A."/>
            <person name="Haas M.W."/>
            <person name="Macchietto M."/>
            <person name="Kono T."/>
            <person name="Duquette J."/>
            <person name="Shao M."/>
        </authorList>
    </citation>
    <scope>NUCLEOTIDE SEQUENCE</scope>
    <source>
        <tissue evidence="1">Fresh leaf tissue</tissue>
    </source>
</reference>
<keyword evidence="2" id="KW-1185">Reference proteome</keyword>
<gene>
    <name evidence="1" type="ORF">GUJ93_ZPchr0010g7571</name>
</gene>